<evidence type="ECO:0000313" key="7">
    <source>
        <dbReference type="Proteomes" id="UP000621670"/>
    </source>
</evidence>
<protein>
    <submittedName>
        <fullName evidence="6">DoxX family protein</fullName>
    </submittedName>
</protein>
<keyword evidence="7" id="KW-1185">Reference proteome</keyword>
<feature type="transmembrane region" description="Helical" evidence="5">
    <location>
        <begin position="96"/>
        <end position="115"/>
    </location>
</feature>
<dbReference type="RefSeq" id="WP_166137993.1">
    <property type="nucleotide sequence ID" value="NZ_JAAOBY010000008.1"/>
</dbReference>
<dbReference type="EMBL" id="JACRUM010000007">
    <property type="protein sequence ID" value="MBC5864114.1"/>
    <property type="molecule type" value="Genomic_DNA"/>
</dbReference>
<dbReference type="Pfam" id="PF13564">
    <property type="entry name" value="DoxX_2"/>
    <property type="match status" value="1"/>
</dbReference>
<evidence type="ECO:0000256" key="1">
    <source>
        <dbReference type="ARBA" id="ARBA00004141"/>
    </source>
</evidence>
<organism evidence="6 7">
    <name type="scientific">Flavobacterium turcicum</name>
    <dbReference type="NCBI Taxonomy" id="2764718"/>
    <lineage>
        <taxon>Bacteria</taxon>
        <taxon>Pseudomonadati</taxon>
        <taxon>Bacteroidota</taxon>
        <taxon>Flavobacteriia</taxon>
        <taxon>Flavobacteriales</taxon>
        <taxon>Flavobacteriaceae</taxon>
        <taxon>Flavobacterium</taxon>
    </lineage>
</organism>
<reference evidence="6 7" key="1">
    <citation type="submission" date="2020-08" db="EMBL/GenBank/DDBJ databases">
        <title>Description of novel Flavobacterium F-400 isolate.</title>
        <authorList>
            <person name="Saticioglu I."/>
            <person name="Duman M."/>
            <person name="Altun S."/>
        </authorList>
    </citation>
    <scope>NUCLEOTIDE SEQUENCE [LARGE SCALE GENOMIC DNA]</scope>
    <source>
        <strain evidence="6 7">F-400</strain>
    </source>
</reference>
<feature type="transmembrane region" description="Helical" evidence="5">
    <location>
        <begin position="69"/>
        <end position="90"/>
    </location>
</feature>
<sequence length="126" mass="13907">MKDCTFVWLLRLIVAIIFLQTLYFKFNASPESVYIFSALNMEPYGRISIGVAELLVAVFLLMPRTSLAAAIGGTCILLGAIFAHLFVLGIEVKNDGATLFILALIAFLCCATLVAKEKNKLINWFN</sequence>
<gene>
    <name evidence="6" type="ORF">H8R26_11840</name>
</gene>
<evidence type="ECO:0000256" key="4">
    <source>
        <dbReference type="ARBA" id="ARBA00023136"/>
    </source>
</evidence>
<proteinExistence type="predicted"/>
<dbReference type="Proteomes" id="UP000621670">
    <property type="component" value="Unassembled WGS sequence"/>
</dbReference>
<feature type="transmembrane region" description="Helical" evidence="5">
    <location>
        <begin position="44"/>
        <end position="62"/>
    </location>
</feature>
<keyword evidence="2 5" id="KW-0812">Transmembrane</keyword>
<keyword evidence="3 5" id="KW-1133">Transmembrane helix</keyword>
<feature type="transmembrane region" description="Helical" evidence="5">
    <location>
        <begin position="7"/>
        <end position="24"/>
    </location>
</feature>
<comment type="subcellular location">
    <subcellularLocation>
        <location evidence="1">Membrane</location>
        <topology evidence="1">Multi-pass membrane protein</topology>
    </subcellularLocation>
</comment>
<keyword evidence="4 5" id="KW-0472">Membrane</keyword>
<comment type="caution">
    <text evidence="6">The sequence shown here is derived from an EMBL/GenBank/DDBJ whole genome shotgun (WGS) entry which is preliminary data.</text>
</comment>
<evidence type="ECO:0000256" key="2">
    <source>
        <dbReference type="ARBA" id="ARBA00022692"/>
    </source>
</evidence>
<evidence type="ECO:0000256" key="3">
    <source>
        <dbReference type="ARBA" id="ARBA00022989"/>
    </source>
</evidence>
<evidence type="ECO:0000256" key="5">
    <source>
        <dbReference type="SAM" id="Phobius"/>
    </source>
</evidence>
<dbReference type="InterPro" id="IPR032808">
    <property type="entry name" value="DoxX"/>
</dbReference>
<name>A0ABR7JIX5_9FLAO</name>
<evidence type="ECO:0000313" key="6">
    <source>
        <dbReference type="EMBL" id="MBC5864114.1"/>
    </source>
</evidence>
<accession>A0ABR7JIX5</accession>